<name>A0A016VAR7_9BILA</name>
<proteinExistence type="predicted"/>
<dbReference type="OrthoDB" id="5858105at2759"/>
<organism evidence="1 2">
    <name type="scientific">Ancylostoma ceylanicum</name>
    <dbReference type="NCBI Taxonomy" id="53326"/>
    <lineage>
        <taxon>Eukaryota</taxon>
        <taxon>Metazoa</taxon>
        <taxon>Ecdysozoa</taxon>
        <taxon>Nematoda</taxon>
        <taxon>Chromadorea</taxon>
        <taxon>Rhabditida</taxon>
        <taxon>Rhabditina</taxon>
        <taxon>Rhabditomorpha</taxon>
        <taxon>Strongyloidea</taxon>
        <taxon>Ancylostomatidae</taxon>
        <taxon>Ancylostomatinae</taxon>
        <taxon>Ancylostoma</taxon>
    </lineage>
</organism>
<reference evidence="2" key="1">
    <citation type="journal article" date="2015" name="Nat. Genet.">
        <title>The genome and transcriptome of the zoonotic hookworm Ancylostoma ceylanicum identify infection-specific gene families.</title>
        <authorList>
            <person name="Schwarz E.M."/>
            <person name="Hu Y."/>
            <person name="Antoshechkin I."/>
            <person name="Miller M.M."/>
            <person name="Sternberg P.W."/>
            <person name="Aroian R.V."/>
        </authorList>
    </citation>
    <scope>NUCLEOTIDE SEQUENCE</scope>
    <source>
        <strain evidence="2">HY135</strain>
    </source>
</reference>
<accession>A0A016VAR7</accession>
<evidence type="ECO:0000313" key="1">
    <source>
        <dbReference type="EMBL" id="EYC24082.1"/>
    </source>
</evidence>
<gene>
    <name evidence="1" type="primary">Acey_s0014.g2309</name>
    <name evidence="1" type="ORF">Y032_0014g2309</name>
</gene>
<dbReference type="AlphaFoldDB" id="A0A016VAR7"/>
<dbReference type="EMBL" id="JARK01001350">
    <property type="protein sequence ID" value="EYC24082.1"/>
    <property type="molecule type" value="Genomic_DNA"/>
</dbReference>
<protein>
    <submittedName>
        <fullName evidence="1">Uncharacterized protein</fullName>
    </submittedName>
</protein>
<sequence length="136" mass="15127">MCDNVNSSDMLAEVFSAIRRLQNQLEASHTHLDARLAGLENACSELLERSKPRSNCIFCPLPENRDGHTTTRCNRFPDAVAKSCQATRLGLCEKCLKPSHAEEEDCGVRCAACGRPHNVLLCSNRQGGPPFKRRHH</sequence>
<dbReference type="Proteomes" id="UP000024635">
    <property type="component" value="Unassembled WGS sequence"/>
</dbReference>
<evidence type="ECO:0000313" key="2">
    <source>
        <dbReference type="Proteomes" id="UP000024635"/>
    </source>
</evidence>
<keyword evidence="2" id="KW-1185">Reference proteome</keyword>
<comment type="caution">
    <text evidence="1">The sequence shown here is derived from an EMBL/GenBank/DDBJ whole genome shotgun (WGS) entry which is preliminary data.</text>
</comment>